<gene>
    <name evidence="2" type="ORF">D0859_06227</name>
</gene>
<organism evidence="2 3">
    <name type="scientific">Hortaea werneckii</name>
    <name type="common">Black yeast</name>
    <name type="synonym">Cladosporium werneckii</name>
    <dbReference type="NCBI Taxonomy" id="91943"/>
    <lineage>
        <taxon>Eukaryota</taxon>
        <taxon>Fungi</taxon>
        <taxon>Dikarya</taxon>
        <taxon>Ascomycota</taxon>
        <taxon>Pezizomycotina</taxon>
        <taxon>Dothideomycetes</taxon>
        <taxon>Dothideomycetidae</taxon>
        <taxon>Mycosphaerellales</taxon>
        <taxon>Teratosphaeriaceae</taxon>
        <taxon>Hortaea</taxon>
    </lineage>
</organism>
<name>A0A3M7IW29_HORWE</name>
<dbReference type="OrthoDB" id="2120038at2759"/>
<dbReference type="PANTHER" id="PTHR42100">
    <property type="entry name" value="OXIDOREDUCTASE 178 KDA SUBUNIT, PUTATIVE (AFU_ORTHOLOGUE AFUA_8G04320)-RELATED"/>
    <property type="match status" value="1"/>
</dbReference>
<evidence type="ECO:0000256" key="1">
    <source>
        <dbReference type="SAM" id="MobiDB-lite"/>
    </source>
</evidence>
<comment type="caution">
    <text evidence="2">The sequence shown here is derived from an EMBL/GenBank/DDBJ whole genome shotgun (WGS) entry which is preliminary data.</text>
</comment>
<dbReference type="Proteomes" id="UP000281677">
    <property type="component" value="Unassembled WGS sequence"/>
</dbReference>
<dbReference type="VEuPathDB" id="FungiDB:BTJ68_10234"/>
<protein>
    <recommendedName>
        <fullName evidence="4">NADH-ubiquinone oxidoreductase 17.8 kDa subunit</fullName>
    </recommendedName>
</protein>
<reference evidence="2 3" key="1">
    <citation type="journal article" date="2018" name="BMC Genomics">
        <title>Genomic evidence for intraspecific hybridization in a clonal and extremely halotolerant yeast.</title>
        <authorList>
            <person name="Gostincar C."/>
            <person name="Stajich J.E."/>
            <person name="Zupancic J."/>
            <person name="Zalar P."/>
            <person name="Gunde-Cimerman N."/>
        </authorList>
    </citation>
    <scope>NUCLEOTIDE SEQUENCE [LARGE SCALE GENOMIC DNA]</scope>
    <source>
        <strain evidence="2 3">EXF-120</strain>
    </source>
</reference>
<feature type="region of interest" description="Disordered" evidence="1">
    <location>
        <begin position="83"/>
        <end position="105"/>
    </location>
</feature>
<evidence type="ECO:0000313" key="3">
    <source>
        <dbReference type="Proteomes" id="UP000281677"/>
    </source>
</evidence>
<dbReference type="AlphaFoldDB" id="A0A3M7IW29"/>
<evidence type="ECO:0008006" key="4">
    <source>
        <dbReference type="Google" id="ProtNLM"/>
    </source>
</evidence>
<proteinExistence type="predicted"/>
<dbReference type="InterPro" id="IPR034444">
    <property type="entry name" value="Nuo17.8"/>
</dbReference>
<accession>A0A3M7IW29</accession>
<feature type="region of interest" description="Disordered" evidence="1">
    <location>
        <begin position="226"/>
        <end position="258"/>
    </location>
</feature>
<sequence length="258" mass="28963">MPNVTLLNVKVKCEGNIGCPIRLKSSFVPSAPKAELPAQRPRRTSFQPVQQELTCALRSIAPSHNMQPLQRIALRSVRKVRPQVHGQPRRFASGGHGGHHQHPTNESLGAGFYITLAALPASFALYKFTRQSTEDQPFFTRYIRDTYNQYAEKWARRNDMHTQMVEAAAGDRVLFLNESAQANRRVELRFPEQFNIGSPFNVPAGHGGGNLDQVIAKYEKESFEENERKLQQLRDNNVPCEKPFEPLAKSPPAPPPGA</sequence>
<dbReference type="PANTHER" id="PTHR42100:SF1">
    <property type="entry name" value="OXIDOREDUCTASE 178 KDA SUBUNIT, PUTATIVE (AFU_ORTHOLOGUE AFUA_8G04320)-RELATED"/>
    <property type="match status" value="1"/>
</dbReference>
<evidence type="ECO:0000313" key="2">
    <source>
        <dbReference type="EMBL" id="RMZ29680.1"/>
    </source>
</evidence>
<dbReference type="EMBL" id="QWIT01000157">
    <property type="protein sequence ID" value="RMZ29680.1"/>
    <property type="molecule type" value="Genomic_DNA"/>
</dbReference>
<feature type="compositionally biased region" description="Pro residues" evidence="1">
    <location>
        <begin position="249"/>
        <end position="258"/>
    </location>
</feature>
<dbReference type="GO" id="GO:0005739">
    <property type="term" value="C:mitochondrion"/>
    <property type="evidence" value="ECO:0007669"/>
    <property type="project" value="InterPro"/>
</dbReference>